<evidence type="ECO:0000313" key="3">
    <source>
        <dbReference type="Proteomes" id="UP000030765"/>
    </source>
</evidence>
<dbReference type="AlphaFoldDB" id="A0A084VMU3"/>
<dbReference type="EMBL" id="KE524975">
    <property type="protein sequence ID" value="KFB39287.1"/>
    <property type="molecule type" value="Genomic_DNA"/>
</dbReference>
<dbReference type="EMBL" id="ATLV01014628">
    <property type="status" value="NOT_ANNOTATED_CDS"/>
    <property type="molecule type" value="Genomic_DNA"/>
</dbReference>
<reference evidence="2" key="2">
    <citation type="submission" date="2020-05" db="UniProtKB">
        <authorList>
            <consortium name="EnsemblMetazoa"/>
        </authorList>
    </citation>
    <scope>IDENTIFICATION</scope>
</reference>
<evidence type="ECO:0000313" key="1">
    <source>
        <dbReference type="EMBL" id="KFB39287.1"/>
    </source>
</evidence>
<protein>
    <submittedName>
        <fullName evidence="1 2">Putative secreted protein</fullName>
    </submittedName>
</protein>
<organism evidence="1">
    <name type="scientific">Anopheles sinensis</name>
    <name type="common">Mosquito</name>
    <dbReference type="NCBI Taxonomy" id="74873"/>
    <lineage>
        <taxon>Eukaryota</taxon>
        <taxon>Metazoa</taxon>
        <taxon>Ecdysozoa</taxon>
        <taxon>Arthropoda</taxon>
        <taxon>Hexapoda</taxon>
        <taxon>Insecta</taxon>
        <taxon>Pterygota</taxon>
        <taxon>Neoptera</taxon>
        <taxon>Endopterygota</taxon>
        <taxon>Diptera</taxon>
        <taxon>Nematocera</taxon>
        <taxon>Culicoidea</taxon>
        <taxon>Culicidae</taxon>
        <taxon>Anophelinae</taxon>
        <taxon>Anopheles</taxon>
    </lineage>
</organism>
<dbReference type="VEuPathDB" id="VectorBase:ASIC006640"/>
<sequence>MRQQFFPFHQSSVRPVCFLVGGARITRSIMFPPEEGITMVSQEKTRLDIGRFKTKRRNTIIRVGGGSSHPDMMFIECPTIWRYGTRSCHTCAEEESLN</sequence>
<name>A0A084VMU3_ANOSI</name>
<dbReference type="EnsemblMetazoa" id="ASIC006640-RA">
    <property type="protein sequence ID" value="ASIC006640-PA"/>
    <property type="gene ID" value="ASIC006640"/>
</dbReference>
<evidence type="ECO:0000313" key="2">
    <source>
        <dbReference type="EnsemblMetazoa" id="ASIC006640-PA"/>
    </source>
</evidence>
<keyword evidence="3" id="KW-1185">Reference proteome</keyword>
<accession>A0A084VMU3</accession>
<proteinExistence type="predicted"/>
<reference evidence="1 3" key="1">
    <citation type="journal article" date="2014" name="BMC Genomics">
        <title>Genome sequence of Anopheles sinensis provides insight into genetics basis of mosquito competence for malaria parasites.</title>
        <authorList>
            <person name="Zhou D."/>
            <person name="Zhang D."/>
            <person name="Ding G."/>
            <person name="Shi L."/>
            <person name="Hou Q."/>
            <person name="Ye Y."/>
            <person name="Xu Y."/>
            <person name="Zhou H."/>
            <person name="Xiong C."/>
            <person name="Li S."/>
            <person name="Yu J."/>
            <person name="Hong S."/>
            <person name="Yu X."/>
            <person name="Zou P."/>
            <person name="Chen C."/>
            <person name="Chang X."/>
            <person name="Wang W."/>
            <person name="Lv Y."/>
            <person name="Sun Y."/>
            <person name="Ma L."/>
            <person name="Shen B."/>
            <person name="Zhu C."/>
        </authorList>
    </citation>
    <scope>NUCLEOTIDE SEQUENCE [LARGE SCALE GENOMIC DNA]</scope>
</reference>
<dbReference type="Proteomes" id="UP000030765">
    <property type="component" value="Unassembled WGS sequence"/>
</dbReference>
<gene>
    <name evidence="1" type="ORF">ZHAS_00006640</name>
</gene>